<feature type="compositionally biased region" description="Basic residues" evidence="1">
    <location>
        <begin position="37"/>
        <end position="49"/>
    </location>
</feature>
<protein>
    <submittedName>
        <fullName evidence="2">Uncharacterized protein</fullName>
    </submittedName>
</protein>
<evidence type="ECO:0000313" key="2">
    <source>
        <dbReference type="EMBL" id="JAH31738.1"/>
    </source>
</evidence>
<dbReference type="AlphaFoldDB" id="A0A0E9RU01"/>
<reference evidence="2" key="2">
    <citation type="journal article" date="2015" name="Fish Shellfish Immunol.">
        <title>Early steps in the European eel (Anguilla anguilla)-Vibrio vulnificus interaction in the gills: Role of the RtxA13 toxin.</title>
        <authorList>
            <person name="Callol A."/>
            <person name="Pajuelo D."/>
            <person name="Ebbesson L."/>
            <person name="Teles M."/>
            <person name="MacKenzie S."/>
            <person name="Amaro C."/>
        </authorList>
    </citation>
    <scope>NUCLEOTIDE SEQUENCE</scope>
</reference>
<organism evidence="2">
    <name type="scientific">Anguilla anguilla</name>
    <name type="common">European freshwater eel</name>
    <name type="synonym">Muraena anguilla</name>
    <dbReference type="NCBI Taxonomy" id="7936"/>
    <lineage>
        <taxon>Eukaryota</taxon>
        <taxon>Metazoa</taxon>
        <taxon>Chordata</taxon>
        <taxon>Craniata</taxon>
        <taxon>Vertebrata</taxon>
        <taxon>Euteleostomi</taxon>
        <taxon>Actinopterygii</taxon>
        <taxon>Neopterygii</taxon>
        <taxon>Teleostei</taxon>
        <taxon>Anguilliformes</taxon>
        <taxon>Anguillidae</taxon>
        <taxon>Anguilla</taxon>
    </lineage>
</organism>
<feature type="compositionally biased region" description="Polar residues" evidence="1">
    <location>
        <begin position="16"/>
        <end position="27"/>
    </location>
</feature>
<accession>A0A0E9RU01</accession>
<reference evidence="2" key="1">
    <citation type="submission" date="2014-11" db="EMBL/GenBank/DDBJ databases">
        <authorList>
            <person name="Amaro Gonzalez C."/>
        </authorList>
    </citation>
    <scope>NUCLEOTIDE SEQUENCE</scope>
</reference>
<sequence>MDQTWGTDHMREDQTSDCSVTGFGNDQTIKRPTVPVLRKHKGHPRSVLT</sequence>
<proteinExistence type="predicted"/>
<feature type="region of interest" description="Disordered" evidence="1">
    <location>
        <begin position="1"/>
        <end position="49"/>
    </location>
</feature>
<evidence type="ECO:0000256" key="1">
    <source>
        <dbReference type="SAM" id="MobiDB-lite"/>
    </source>
</evidence>
<name>A0A0E9RU01_ANGAN</name>
<dbReference type="EMBL" id="GBXM01076839">
    <property type="protein sequence ID" value="JAH31738.1"/>
    <property type="molecule type" value="Transcribed_RNA"/>
</dbReference>